<dbReference type="EMBL" id="MWWR01000002">
    <property type="protein sequence ID" value="OZG53274.1"/>
    <property type="molecule type" value="Genomic_DNA"/>
</dbReference>
<dbReference type="SUPFAM" id="SSF159245">
    <property type="entry name" value="AttH-like"/>
    <property type="match status" value="1"/>
</dbReference>
<dbReference type="AlphaFoldDB" id="A0A261F2D4"/>
<feature type="region of interest" description="Disordered" evidence="1">
    <location>
        <begin position="133"/>
        <end position="167"/>
    </location>
</feature>
<protein>
    <submittedName>
        <fullName evidence="2">Uncharacterized protein</fullName>
    </submittedName>
</protein>
<keyword evidence="3" id="KW-1185">Reference proteome</keyword>
<feature type="compositionally biased region" description="Acidic residues" evidence="1">
    <location>
        <begin position="140"/>
        <end position="163"/>
    </location>
</feature>
<accession>A0A261F2D4</accession>
<evidence type="ECO:0000313" key="3">
    <source>
        <dbReference type="Proteomes" id="UP000216725"/>
    </source>
</evidence>
<dbReference type="Proteomes" id="UP000216725">
    <property type="component" value="Unassembled WGS sequence"/>
</dbReference>
<gene>
    <name evidence="2" type="ORF">PSRA_0081</name>
</gene>
<sequence>MDMRLMNDMEDYQRLGLNPKKVEDWEAQRRSPRARNAWETWTVGATLDDGTLLDITYATKDPAHIGSADDAPVIDLTLTGPDGTVTHATRSIEADRCTFGEGGLDLGFDDCHARGDLRSLRLTATDLTLDSDDTSAISDEAADDQTADGEDTTAGETDDEDDAPYTIHGTGFDLHLDTQARPLRPATGIFDYGHDARSCVGWLSPMPVATISGTIVIDGMPRHVTGHARHTHEWGTIAPSDAWNHVLTVTQRFHGMTLTLVDITGAHRTGYIRYPMIFLTNERGILAYSDTLDTHCHSTVTGTATAGDDEGAPYPTGITYTFDTPDNGTIAYTLADTEPLGDAATLRYATGAFGLKKHHIDTIRLTGTGTLAITEPQGARGRHAIVSHGTVIQSDDTPDTTDTTVDSYDDPSLHATTTTYKGPAVATFRITGKQFDVRHAPQIVTEYVY</sequence>
<evidence type="ECO:0000313" key="2">
    <source>
        <dbReference type="EMBL" id="OZG53274.1"/>
    </source>
</evidence>
<name>A0A261F2D4_9BIFI</name>
<comment type="caution">
    <text evidence="2">The sequence shown here is derived from an EMBL/GenBank/DDBJ whole genome shotgun (WGS) entry which is preliminary data.</text>
</comment>
<dbReference type="OrthoDB" id="5491608at2"/>
<dbReference type="RefSeq" id="WP_094659894.1">
    <property type="nucleotide sequence ID" value="NZ_MWWR01000002.1"/>
</dbReference>
<organism evidence="2 3">
    <name type="scientific">Pseudoscardovia radai</name>
    <dbReference type="NCBI Taxonomy" id="987066"/>
    <lineage>
        <taxon>Bacteria</taxon>
        <taxon>Bacillati</taxon>
        <taxon>Actinomycetota</taxon>
        <taxon>Actinomycetes</taxon>
        <taxon>Bifidobacteriales</taxon>
        <taxon>Bifidobacteriaceae</taxon>
        <taxon>Pseudoscardovia</taxon>
    </lineage>
</organism>
<evidence type="ECO:0000256" key="1">
    <source>
        <dbReference type="SAM" id="MobiDB-lite"/>
    </source>
</evidence>
<reference evidence="2 3" key="1">
    <citation type="journal article" date="2017" name="BMC Genomics">
        <title>Comparative genomic and phylogenomic analyses of the Bifidobacteriaceae family.</title>
        <authorList>
            <person name="Lugli G.A."/>
            <person name="Milani C."/>
            <person name="Turroni F."/>
            <person name="Duranti S."/>
            <person name="Mancabelli L."/>
            <person name="Mangifesta M."/>
            <person name="Ferrario C."/>
            <person name="Modesto M."/>
            <person name="Mattarelli P."/>
            <person name="Jiri K."/>
            <person name="van Sinderen D."/>
            <person name="Ventura M."/>
        </authorList>
    </citation>
    <scope>NUCLEOTIDE SEQUENCE [LARGE SCALE GENOMIC DNA]</scope>
    <source>
        <strain evidence="2 3">DSM 24742</strain>
    </source>
</reference>
<proteinExistence type="predicted"/>